<keyword evidence="4" id="KW-1185">Reference proteome</keyword>
<dbReference type="InterPro" id="IPR008551">
    <property type="entry name" value="TANGO2"/>
</dbReference>
<evidence type="ECO:0000313" key="3">
    <source>
        <dbReference type="Proteomes" id="UP000254603"/>
    </source>
</evidence>
<dbReference type="AlphaFoldDB" id="A0A378XI11"/>
<evidence type="ECO:0000313" key="4">
    <source>
        <dbReference type="Proteomes" id="UP000594903"/>
    </source>
</evidence>
<reference evidence="1 4" key="2">
    <citation type="submission" date="2020-12" db="EMBL/GenBank/DDBJ databases">
        <title>FDA dAtabase for Regulatory Grade micrObial Sequences (FDA-ARGOS): Supporting development and validation of Infectious Disease Dx tests.</title>
        <authorList>
            <person name="Sproer C."/>
            <person name="Gronow S."/>
            <person name="Severitt S."/>
            <person name="Schroder I."/>
            <person name="Tallon L."/>
            <person name="Sadzewicz L."/>
            <person name="Zhao X."/>
            <person name="Boylan J."/>
            <person name="Ott S."/>
            <person name="Bowen H."/>
            <person name="Vavikolanu K."/>
            <person name="Mehta A."/>
            <person name="Aluvathingal J."/>
            <person name="Nadendla S."/>
            <person name="Lowell S."/>
            <person name="Myers T."/>
            <person name="Yan Y."/>
            <person name="Sichtig H."/>
        </authorList>
    </citation>
    <scope>NUCLEOTIDE SEQUENCE [LARGE SCALE GENOMIC DNA]</scope>
    <source>
        <strain evidence="1 4">FDAARGOS_872</strain>
    </source>
</reference>
<protein>
    <submittedName>
        <fullName evidence="1">NRDE family protein</fullName>
    </submittedName>
    <submittedName>
        <fullName evidence="2">Uncharacterized conserved protein</fullName>
    </submittedName>
</protein>
<sequence>MCIAYIRFQPAQEAALFVAANRDEFHARPTAFATRWEDLPDIIAGRDLEAGGTWLGINQQGGVALITNIRNPLAIRNEAKSRGALVRNALCWQARHHGFTPATLTEFIKEQGPLEKYNGFNLIFGDSKKLYYLANDALIKQIDAQQPAKYAPYELSPGSYTLSNADLFTVWPKTKALGSSLDGIDLTAISSSDLKHLESSTTQDFINLIFEKLANNQQAPDDLLPKTGVSDDLEKLLSSPFIISPDYGTRCSSIILHFKDGGSFMAERSFNPQGQAVHQVMFYQKDGIIVSTKKDKAHLLLCPLSRSSNA</sequence>
<dbReference type="EMBL" id="UGSB01000001">
    <property type="protein sequence ID" value="SUA56413.1"/>
    <property type="molecule type" value="Genomic_DNA"/>
</dbReference>
<gene>
    <name evidence="1" type="ORF">I6G29_10060</name>
    <name evidence="2" type="ORF">NCTC11997_02079</name>
</gene>
<dbReference type="Proteomes" id="UP000254603">
    <property type="component" value="Unassembled WGS sequence"/>
</dbReference>
<evidence type="ECO:0000313" key="1">
    <source>
        <dbReference type="EMBL" id="QPT39493.1"/>
    </source>
</evidence>
<dbReference type="STRING" id="1122619.GCA_000373745_02150"/>
<reference evidence="2 3" key="1">
    <citation type="submission" date="2018-06" db="EMBL/GenBank/DDBJ databases">
        <authorList>
            <consortium name="Pathogen Informatics"/>
            <person name="Doyle S."/>
        </authorList>
    </citation>
    <scope>NUCLEOTIDE SEQUENCE [LARGE SCALE GENOMIC DNA]</scope>
    <source>
        <strain evidence="2 3">NCTC11997</strain>
    </source>
</reference>
<dbReference type="RefSeq" id="WP_018575334.1">
    <property type="nucleotide sequence ID" value="NZ_CP065725.1"/>
</dbReference>
<dbReference type="Proteomes" id="UP000594903">
    <property type="component" value="Chromosome"/>
</dbReference>
<proteinExistence type="predicted"/>
<dbReference type="Pfam" id="PF05742">
    <property type="entry name" value="TANGO2"/>
    <property type="match status" value="1"/>
</dbReference>
<dbReference type="OrthoDB" id="4380123at2"/>
<evidence type="ECO:0000313" key="2">
    <source>
        <dbReference type="EMBL" id="SUA56413.1"/>
    </source>
</evidence>
<dbReference type="PANTHER" id="PTHR17985:SF8">
    <property type="entry name" value="TRANSPORT AND GOLGI ORGANIZATION PROTEIN 2 HOMOLOG"/>
    <property type="match status" value="1"/>
</dbReference>
<organism evidence="2 3">
    <name type="scientific">Oligella ureolytica</name>
    <dbReference type="NCBI Taxonomy" id="90244"/>
    <lineage>
        <taxon>Bacteria</taxon>
        <taxon>Pseudomonadati</taxon>
        <taxon>Pseudomonadota</taxon>
        <taxon>Betaproteobacteria</taxon>
        <taxon>Burkholderiales</taxon>
        <taxon>Alcaligenaceae</taxon>
        <taxon>Oligella</taxon>
    </lineage>
</organism>
<dbReference type="PANTHER" id="PTHR17985">
    <property type="entry name" value="SER/THR-RICH PROTEIN T10 IN DGCR REGION"/>
    <property type="match status" value="1"/>
</dbReference>
<name>A0A378XI11_9BURK</name>
<dbReference type="EMBL" id="CP065725">
    <property type="protein sequence ID" value="QPT39493.1"/>
    <property type="molecule type" value="Genomic_DNA"/>
</dbReference>
<accession>A0A378XI11</accession>